<protein>
    <submittedName>
        <fullName evidence="1">Uncharacterized protein</fullName>
    </submittedName>
</protein>
<dbReference type="AlphaFoldDB" id="A0A1J4J7S1"/>
<dbReference type="GeneID" id="94847144"/>
<organism evidence="1 2">
    <name type="scientific">Tritrichomonas foetus</name>
    <dbReference type="NCBI Taxonomy" id="1144522"/>
    <lineage>
        <taxon>Eukaryota</taxon>
        <taxon>Metamonada</taxon>
        <taxon>Parabasalia</taxon>
        <taxon>Tritrichomonadida</taxon>
        <taxon>Tritrichomonadidae</taxon>
        <taxon>Tritrichomonas</taxon>
    </lineage>
</organism>
<evidence type="ECO:0000313" key="2">
    <source>
        <dbReference type="Proteomes" id="UP000179807"/>
    </source>
</evidence>
<sequence length="488" mass="55241">MISEQEQALNEALENSLRLHNQKPTMFYLGEGDKETVEQCRKVFKAMKPFALQLSPVWFQSDEAVPKHPKFALIKRHIDQIRYIYQSREPSLIQLFVSKLLPCNPMPLRFAVLSSISLFSTRVYLHDNKLSPQPHQAYVDGYFNLVVSMGENVVRFPLLPEMKGGQMTTPSMPPAIRFIGARSDQADEVNTSAQKVQQFVFETAPKTGRRTQLHAFISILNSGKEIADYLPSFLNALTSFDISFATAICALASDPSNLVSIRSLVNVLASNKMLDHFLRCLAASVRQAVSGYLIQDVPELIALDNMFISSSIEWARSLASEYKGIQQPPIDGLIRRICKDIQRKAIKSDIGLYILRAILVIASYEDQSGDTAIAMFMEVVVRPFAVGLHIGNQFIMLKEQLSRNDETIEIIQNIIEETIVRVLAMNISMTYNIGDVEDQLFEIHNFVTQKLDDFVRLVISLNNRKKREHPVIQMITFAFTKCGELALY</sequence>
<dbReference type="VEuPathDB" id="TrichDB:TRFO_39088"/>
<comment type="caution">
    <text evidence="1">The sequence shown here is derived from an EMBL/GenBank/DDBJ whole genome shotgun (WGS) entry which is preliminary data.</text>
</comment>
<evidence type="ECO:0000313" key="1">
    <source>
        <dbReference type="EMBL" id="OHS94713.1"/>
    </source>
</evidence>
<name>A0A1J4J7S1_9EUKA</name>
<gene>
    <name evidence="1" type="ORF">TRFO_39088</name>
</gene>
<dbReference type="EMBL" id="MLAK01001295">
    <property type="protein sequence ID" value="OHS94713.1"/>
    <property type="molecule type" value="Genomic_DNA"/>
</dbReference>
<accession>A0A1J4J7S1</accession>
<dbReference type="Proteomes" id="UP000179807">
    <property type="component" value="Unassembled WGS sequence"/>
</dbReference>
<reference evidence="1" key="1">
    <citation type="submission" date="2016-10" db="EMBL/GenBank/DDBJ databases">
        <authorList>
            <person name="Benchimol M."/>
            <person name="Almeida L.G."/>
            <person name="Vasconcelos A.T."/>
            <person name="Perreira-Neves A."/>
            <person name="Rosa I.A."/>
            <person name="Tasca T."/>
            <person name="Bogo M.R."/>
            <person name="de Souza W."/>
        </authorList>
    </citation>
    <scope>NUCLEOTIDE SEQUENCE [LARGE SCALE GENOMIC DNA]</scope>
    <source>
        <strain evidence="1">K</strain>
    </source>
</reference>
<dbReference type="OrthoDB" id="10486454at2759"/>
<dbReference type="RefSeq" id="XP_068347850.1">
    <property type="nucleotide sequence ID" value="XM_068512440.1"/>
</dbReference>
<keyword evidence="2" id="KW-1185">Reference proteome</keyword>
<proteinExistence type="predicted"/>